<dbReference type="RefSeq" id="WP_068827369.1">
    <property type="nucleotide sequence ID" value="NZ_CP014224.1"/>
</dbReference>
<organism evidence="1 2">
    <name type="scientific">Wenyingzhuangia fucanilytica</name>
    <dbReference type="NCBI Taxonomy" id="1790137"/>
    <lineage>
        <taxon>Bacteria</taxon>
        <taxon>Pseudomonadati</taxon>
        <taxon>Bacteroidota</taxon>
        <taxon>Flavobacteriia</taxon>
        <taxon>Flavobacteriales</taxon>
        <taxon>Flavobacteriaceae</taxon>
        <taxon>Wenyingzhuangia</taxon>
    </lineage>
</organism>
<dbReference type="OrthoDB" id="9815339at2"/>
<gene>
    <name evidence="1" type="ORF">AXE80_11265</name>
</gene>
<dbReference type="KEGG" id="wfu:AXE80_11265"/>
<dbReference type="Pfam" id="PF05045">
    <property type="entry name" value="RgpF"/>
    <property type="match status" value="1"/>
</dbReference>
<protein>
    <recommendedName>
        <fullName evidence="3">Rhamnan synthesis protein F</fullName>
    </recommendedName>
</protein>
<dbReference type="InterPro" id="IPR007739">
    <property type="entry name" value="RgpF"/>
</dbReference>
<accession>A0A1B1Y7S0</accession>
<reference evidence="1 2" key="1">
    <citation type="submission" date="2016-02" db="EMBL/GenBank/DDBJ databases">
        <authorList>
            <person name="Wen L."/>
            <person name="He K."/>
            <person name="Yang H."/>
        </authorList>
    </citation>
    <scope>NUCLEOTIDE SEQUENCE [LARGE SCALE GENOMIC DNA]</scope>
    <source>
        <strain evidence="1 2">CZ1127</strain>
    </source>
</reference>
<evidence type="ECO:0008006" key="3">
    <source>
        <dbReference type="Google" id="ProtNLM"/>
    </source>
</evidence>
<evidence type="ECO:0000313" key="2">
    <source>
        <dbReference type="Proteomes" id="UP000092967"/>
    </source>
</evidence>
<dbReference type="AlphaFoldDB" id="A0A1B1Y7S0"/>
<dbReference type="STRING" id="1790137.AXE80_11265"/>
<name>A0A1B1Y7S0_9FLAO</name>
<dbReference type="Proteomes" id="UP000092967">
    <property type="component" value="Chromosome"/>
</dbReference>
<sequence length="277" mass="32764">MNKNRLTFFSFFDPENQIDDYVIHYLTELNKVSDIIFSTDCKLPPHELNKVENLVLFSINKKHGQYDFGSHKKAFIEASHRDLLKNYDWLILANDSCYGPFYELEPIFLEMESKKLDYWGFSHNTIDLSPHIQSYFVALNKDTFTSKVFKDFILSIKKQSVRRNIIIKYEHGLTTNLKNAGFNYNTYFVETPGSFLHDPTKDWDKMIHKGFPFIKRTLFTRNNYNLDNLDTYKEVILKNHPEFDIKIIEENLNRYLAPVSPSIINLIVSKFKKIAKF</sequence>
<evidence type="ECO:0000313" key="1">
    <source>
        <dbReference type="EMBL" id="ANW96823.1"/>
    </source>
</evidence>
<keyword evidence="2" id="KW-1185">Reference proteome</keyword>
<dbReference type="EMBL" id="CP014224">
    <property type="protein sequence ID" value="ANW96823.1"/>
    <property type="molecule type" value="Genomic_DNA"/>
</dbReference>
<proteinExistence type="predicted"/>